<dbReference type="OrthoDB" id="1421328at2"/>
<feature type="chain" id="PRO_5023014241" description="Lipocalin-like domain-containing protein" evidence="1">
    <location>
        <begin position="22"/>
        <end position="217"/>
    </location>
</feature>
<evidence type="ECO:0000313" key="3">
    <source>
        <dbReference type="EMBL" id="TWH94244.1"/>
    </source>
</evidence>
<sequence length="217" mass="25090">MKVYFLFFLFLILGCSSSEQLNDSAVVGKYSYKAAGYGVGSTVEFKKDKTFAYTWVTGLINGTTEGTWSISGKKIILNSERKKSDALKFRILENSGNNSDFYSFKFLDENKDILPKVICLLLNESDKIKSVDANFDGELQLSKAEDFQKLRFIFLGFHEFEIKKEDLKGNVTLMMIQKETHYQYFENEVMILKGDKIYTDLIKKTRHVKNNFFTKED</sequence>
<dbReference type="Pfam" id="PF13648">
    <property type="entry name" value="Lipocalin_4"/>
    <property type="match status" value="1"/>
</dbReference>
<comment type="caution">
    <text evidence="3">The sequence shown here is derived from an EMBL/GenBank/DDBJ whole genome shotgun (WGS) entry which is preliminary data.</text>
</comment>
<name>A0A562KFZ8_9FLAO</name>
<feature type="signal peptide" evidence="1">
    <location>
        <begin position="1"/>
        <end position="21"/>
    </location>
</feature>
<dbReference type="Proteomes" id="UP000315312">
    <property type="component" value="Unassembled WGS sequence"/>
</dbReference>
<protein>
    <recommendedName>
        <fullName evidence="2">Lipocalin-like domain-containing protein</fullName>
    </recommendedName>
</protein>
<accession>A0A562KFZ8</accession>
<organism evidence="3 4">
    <name type="scientific">Flavobacterium cheniae</name>
    <dbReference type="NCBI Taxonomy" id="295428"/>
    <lineage>
        <taxon>Bacteria</taxon>
        <taxon>Pseudomonadati</taxon>
        <taxon>Bacteroidota</taxon>
        <taxon>Flavobacteriia</taxon>
        <taxon>Flavobacteriales</taxon>
        <taxon>Flavobacteriaceae</taxon>
        <taxon>Flavobacterium</taxon>
    </lineage>
</organism>
<dbReference type="AlphaFoldDB" id="A0A562KFZ8"/>
<reference evidence="3 4" key="1">
    <citation type="journal article" date="2015" name="Stand. Genomic Sci.">
        <title>Genomic Encyclopedia of Bacterial and Archaeal Type Strains, Phase III: the genomes of soil and plant-associated and newly described type strains.</title>
        <authorList>
            <person name="Whitman W.B."/>
            <person name="Woyke T."/>
            <person name="Klenk H.P."/>
            <person name="Zhou Y."/>
            <person name="Lilburn T.G."/>
            <person name="Beck B.J."/>
            <person name="De Vos P."/>
            <person name="Vandamme P."/>
            <person name="Eisen J.A."/>
            <person name="Garrity G."/>
            <person name="Hugenholtz P."/>
            <person name="Kyrpides N.C."/>
        </authorList>
    </citation>
    <scope>NUCLEOTIDE SEQUENCE [LARGE SCALE GENOMIC DNA]</scope>
    <source>
        <strain evidence="3 4">CGMCC 1.6844</strain>
    </source>
</reference>
<evidence type="ECO:0000259" key="2">
    <source>
        <dbReference type="Pfam" id="PF13648"/>
    </source>
</evidence>
<keyword evidence="1" id="KW-0732">Signal</keyword>
<dbReference type="PROSITE" id="PS51257">
    <property type="entry name" value="PROKAR_LIPOPROTEIN"/>
    <property type="match status" value="1"/>
</dbReference>
<evidence type="ECO:0000313" key="4">
    <source>
        <dbReference type="Proteomes" id="UP000315312"/>
    </source>
</evidence>
<dbReference type="EMBL" id="VLKM01000006">
    <property type="protein sequence ID" value="TWH94244.1"/>
    <property type="molecule type" value="Genomic_DNA"/>
</dbReference>
<evidence type="ECO:0000256" key="1">
    <source>
        <dbReference type="SAM" id="SignalP"/>
    </source>
</evidence>
<proteinExistence type="predicted"/>
<keyword evidence="4" id="KW-1185">Reference proteome</keyword>
<feature type="domain" description="Lipocalin-like" evidence="2">
    <location>
        <begin position="31"/>
        <end position="97"/>
    </location>
</feature>
<gene>
    <name evidence="3" type="ORF">IP97_01802</name>
</gene>
<dbReference type="InterPro" id="IPR024311">
    <property type="entry name" value="Lipocalin-like"/>
</dbReference>
<dbReference type="RefSeq" id="WP_133610129.1">
    <property type="nucleotide sequence ID" value="NZ_SNZC01000004.1"/>
</dbReference>